<evidence type="ECO:0000313" key="2">
    <source>
        <dbReference type="EMBL" id="PYH99985.1"/>
    </source>
</evidence>
<accession>A0A319DQL8</accession>
<dbReference type="Pfam" id="PF12770">
    <property type="entry name" value="CHAT"/>
    <property type="match status" value="1"/>
</dbReference>
<reference evidence="2 3" key="1">
    <citation type="submission" date="2018-02" db="EMBL/GenBank/DDBJ databases">
        <title>The genomes of Aspergillus section Nigri reveals drivers in fungal speciation.</title>
        <authorList>
            <consortium name="DOE Joint Genome Institute"/>
            <person name="Vesth T.C."/>
            <person name="Nybo J."/>
            <person name="Theobald S."/>
            <person name="Brandl J."/>
            <person name="Frisvad J.C."/>
            <person name="Nielsen K.F."/>
            <person name="Lyhne E.K."/>
            <person name="Kogle M.E."/>
            <person name="Kuo A."/>
            <person name="Riley R."/>
            <person name="Clum A."/>
            <person name="Nolan M."/>
            <person name="Lipzen A."/>
            <person name="Salamov A."/>
            <person name="Henrissat B."/>
            <person name="Wiebenga A."/>
            <person name="De vries R.P."/>
            <person name="Grigoriev I.V."/>
            <person name="Mortensen U.H."/>
            <person name="Andersen M.R."/>
            <person name="Baker S.E."/>
        </authorList>
    </citation>
    <scope>NUCLEOTIDE SEQUENCE [LARGE SCALE GENOMIC DNA]</scope>
    <source>
        <strain evidence="2 3">CBS 707.79</strain>
    </source>
</reference>
<evidence type="ECO:0000259" key="1">
    <source>
        <dbReference type="Pfam" id="PF12770"/>
    </source>
</evidence>
<dbReference type="Proteomes" id="UP000247810">
    <property type="component" value="Unassembled WGS sequence"/>
</dbReference>
<sequence>MDFDRFIDFCGRSIAPEEYRGDLNASWDELQQTKPDISTVEPVAHAEYLRCVSVYSILTGRLRDAYESLDTLHGLLDQLPPEWGLRYTNYTLLTDHIRRYPPSLRFYHERGKPLNIPFLGHVIGADDISAKFLSNVQKYLPLGILRDQELCQILNVFHWFPLQYRNLTAQLHPLFPRAISSHTNGADPMPMISESSKNLLTFRTRAEAKGATVIATYLARLAAEFHVACQSPSRTVALEDLYATYQKQGDLAGMANCKLMEGDDLLSPCFASPLSLNLVAIDSSSSTGKEILWDPVEADLVFEYSSQAKQCYESAQRLFQESNCKRGQAAVLLRQGCCLHTVALRLPPVDEERKNLLDTAKRNLQHARELFGRDDGNARLVEAHQILLEISQGNSEGVTRVAHDLGEWGVQANNESVVHFIGLLLLRFGRQEWYRFSRMDTALLAWECAYEVFKALDEPVPMFQTVVSRAWIQHHMFNSTSVEILAEQAVSMVDLVSRDYDAMIKSAPDTLKGNIDRKILLASKFSTFWTFRRYVTNIYLRLEDLQAFDEWQAKLSHFIEYDESFREYREKMMGEFIDHSSISLAFSYSEHKQRDFWKKALADEVVRVKHASAELTCRRHLEEGNIIKAEEVIHRFVTETEQLEQVYTRDLYRILACDRIGDLAKSRSILDSISDDFLFEGSLDGYLQGIGIESTFPSVAENALTFSVLVEDWQRAFRLLSLITKISPTFFDGIDKDAYVFSFRLSHHGAIMLRNNHPEEAFRSLLEARQMFELRRQNTNDVDARIGGSTPGWTGEVILDLARACLSCSEAGIPLAVMDGYDHGHLGVVSWAEHALLFVESSRARAVLDSLQTQSVKGKQVDDRSSSLSEIFYKRRTLRTLLSLKQSSPEQKKEILQLQEELGELGTGAVSSVAISFIDATNSVMQPKLLYQSIEQDAVVIEAAFGTRGCIAFAVTRDGIEKVHQGTSRTVDMRKPVMRLMQTMTKMTGYLGEEEEKRKKLLDALSGEISSVLLAPFTEIIRQKKHVIFSVSEPLSAFPFSVLTFDGKPLVMHAIVSQIPSLTVLCYIFQRQSALSSERTSSEDPTVSVFAKSPTEQASGLSRDEKELNLHMAGIEAVNIARIFSTWPIEATHLSRKDFREHIKGTSSILHIGTHGDVNYRNPLLSSISIGEDFRVLDLSAIHSNVNLLVFAACLSGLGKAAFGGSDLLGFSHVVLGTGCQAYMGTLWKVSDFGSMVMMILFYRTLKQKTGLSLAAALREAQLNLCQFDCNKATQFLDQLLDSWNRKASGSDDHAPEEFVPDAPFLLMMSKMILAQLDWSSPFYWAPCMLMGYGSFRLAR</sequence>
<keyword evidence="3" id="KW-1185">Reference proteome</keyword>
<gene>
    <name evidence="2" type="ORF">BO71DRAFT_341987</name>
</gene>
<dbReference type="EMBL" id="KZ825798">
    <property type="protein sequence ID" value="PYH99985.1"/>
    <property type="molecule type" value="Genomic_DNA"/>
</dbReference>
<proteinExistence type="predicted"/>
<dbReference type="VEuPathDB" id="FungiDB:BO71DRAFT_341987"/>
<name>A0A319DQL8_9EURO</name>
<dbReference type="InterPro" id="IPR024983">
    <property type="entry name" value="CHAT_dom"/>
</dbReference>
<feature type="domain" description="CHAT" evidence="1">
    <location>
        <begin position="1006"/>
        <end position="1332"/>
    </location>
</feature>
<protein>
    <recommendedName>
        <fullName evidence="1">CHAT domain-containing protein</fullName>
    </recommendedName>
</protein>
<dbReference type="STRING" id="1448320.A0A319DQL8"/>
<organism evidence="2 3">
    <name type="scientific">Aspergillus ellipticus CBS 707.79</name>
    <dbReference type="NCBI Taxonomy" id="1448320"/>
    <lineage>
        <taxon>Eukaryota</taxon>
        <taxon>Fungi</taxon>
        <taxon>Dikarya</taxon>
        <taxon>Ascomycota</taxon>
        <taxon>Pezizomycotina</taxon>
        <taxon>Eurotiomycetes</taxon>
        <taxon>Eurotiomycetidae</taxon>
        <taxon>Eurotiales</taxon>
        <taxon>Aspergillaceae</taxon>
        <taxon>Aspergillus</taxon>
        <taxon>Aspergillus subgen. Circumdati</taxon>
    </lineage>
</organism>
<evidence type="ECO:0000313" key="3">
    <source>
        <dbReference type="Proteomes" id="UP000247810"/>
    </source>
</evidence>
<dbReference type="OrthoDB" id="5040840at2759"/>